<keyword evidence="9" id="KW-1185">Reference proteome</keyword>
<keyword evidence="2 6" id="KW-0812">Transmembrane</keyword>
<evidence type="ECO:0000256" key="3">
    <source>
        <dbReference type="ARBA" id="ARBA00022729"/>
    </source>
</evidence>
<keyword evidence="3 7" id="KW-0732">Signal</keyword>
<name>A0A9Q1D9J7_CONCO</name>
<dbReference type="AlphaFoldDB" id="A0A9Q1D9J7"/>
<organism evidence="8 9">
    <name type="scientific">Conger conger</name>
    <name type="common">Conger eel</name>
    <name type="synonym">Muraena conger</name>
    <dbReference type="NCBI Taxonomy" id="82655"/>
    <lineage>
        <taxon>Eukaryota</taxon>
        <taxon>Metazoa</taxon>
        <taxon>Chordata</taxon>
        <taxon>Craniata</taxon>
        <taxon>Vertebrata</taxon>
        <taxon>Euteleostomi</taxon>
        <taxon>Actinopterygii</taxon>
        <taxon>Neopterygii</taxon>
        <taxon>Teleostei</taxon>
        <taxon>Anguilliformes</taxon>
        <taxon>Congridae</taxon>
        <taxon>Conger</taxon>
    </lineage>
</organism>
<accession>A0A9Q1D9J7</accession>
<dbReference type="Proteomes" id="UP001152803">
    <property type="component" value="Unassembled WGS sequence"/>
</dbReference>
<dbReference type="InterPro" id="IPR018939">
    <property type="entry name" value="Autophagy-rel_prot_27"/>
</dbReference>
<dbReference type="GO" id="GO:0005802">
    <property type="term" value="C:trans-Golgi network"/>
    <property type="evidence" value="ECO:0007669"/>
    <property type="project" value="TreeGrafter"/>
</dbReference>
<dbReference type="PANTHER" id="PTHR15071:SF34">
    <property type="entry name" value="MRH DOMAIN-CONTAINING PROTEIN"/>
    <property type="match status" value="1"/>
</dbReference>
<sequence length="291" mass="32754">MSRVNHCISRARRNMGCEMNLRKFFILLLYFGTVSPYPSSPPPPIPSVPEKKKAGCIKVNHCKCIMSDGSGVINLAALGDSDGYLERFKSFLTENRPPSTELLLSFSPCLPFSEPEDFAGTDCLDVAACLIVKHRKNNRFVSRYINYGRHEGNEFQYNDSTKTLSVAYPVLSKSHPQTIVHYHCSPNRSIAFSQRFGRDVPLEIRVDSPCACPNACALEDVGPGTIFLIILCLSATAYLILGSCALRPFRTSSGVQIAPEESLWCMLCYLFTERKRKRPRRRHYSLKEETL</sequence>
<comment type="caution">
    <text evidence="8">The sequence shown here is derived from an EMBL/GenBank/DDBJ whole genome shotgun (WGS) entry which is preliminary data.</text>
</comment>
<dbReference type="EMBL" id="JAFJMO010000011">
    <property type="protein sequence ID" value="KAJ8263326.1"/>
    <property type="molecule type" value="Genomic_DNA"/>
</dbReference>
<feature type="transmembrane region" description="Helical" evidence="6">
    <location>
        <begin position="221"/>
        <end position="241"/>
    </location>
</feature>
<feature type="chain" id="PRO_5040129862" evidence="7">
    <location>
        <begin position="37"/>
        <end position="291"/>
    </location>
</feature>
<keyword evidence="5 6" id="KW-0472">Membrane</keyword>
<feature type="signal peptide" evidence="7">
    <location>
        <begin position="1"/>
        <end position="36"/>
    </location>
</feature>
<evidence type="ECO:0000256" key="7">
    <source>
        <dbReference type="SAM" id="SignalP"/>
    </source>
</evidence>
<dbReference type="GO" id="GO:0016020">
    <property type="term" value="C:membrane"/>
    <property type="evidence" value="ECO:0007669"/>
    <property type="project" value="UniProtKB-SubCell"/>
</dbReference>
<dbReference type="OrthoDB" id="29460at2759"/>
<reference evidence="8" key="1">
    <citation type="journal article" date="2023" name="Science">
        <title>Genome structures resolve the early diversification of teleost fishes.</title>
        <authorList>
            <person name="Parey E."/>
            <person name="Louis A."/>
            <person name="Montfort J."/>
            <person name="Bouchez O."/>
            <person name="Roques C."/>
            <person name="Iampietro C."/>
            <person name="Lluch J."/>
            <person name="Castinel A."/>
            <person name="Donnadieu C."/>
            <person name="Desvignes T."/>
            <person name="Floi Bucao C."/>
            <person name="Jouanno E."/>
            <person name="Wen M."/>
            <person name="Mejri S."/>
            <person name="Dirks R."/>
            <person name="Jansen H."/>
            <person name="Henkel C."/>
            <person name="Chen W.J."/>
            <person name="Zahm M."/>
            <person name="Cabau C."/>
            <person name="Klopp C."/>
            <person name="Thompson A.W."/>
            <person name="Robinson-Rechavi M."/>
            <person name="Braasch I."/>
            <person name="Lecointre G."/>
            <person name="Bobe J."/>
            <person name="Postlethwait J.H."/>
            <person name="Berthelot C."/>
            <person name="Roest Crollius H."/>
            <person name="Guiguen Y."/>
        </authorList>
    </citation>
    <scope>NUCLEOTIDE SEQUENCE</scope>
    <source>
        <strain evidence="8">Concon-B</strain>
    </source>
</reference>
<comment type="subcellular location">
    <subcellularLocation>
        <location evidence="1">Membrane</location>
        <topology evidence="1">Single-pass membrane protein</topology>
    </subcellularLocation>
</comment>
<evidence type="ECO:0000256" key="6">
    <source>
        <dbReference type="SAM" id="Phobius"/>
    </source>
</evidence>
<keyword evidence="4 6" id="KW-1133">Transmembrane helix</keyword>
<protein>
    <submittedName>
        <fullName evidence="8">Uncharacterized protein</fullName>
    </submittedName>
</protein>
<proteinExistence type="predicted"/>
<evidence type="ECO:0000256" key="2">
    <source>
        <dbReference type="ARBA" id="ARBA00022692"/>
    </source>
</evidence>
<gene>
    <name evidence="8" type="ORF">COCON_G00157830</name>
</gene>
<dbReference type="Pfam" id="PF09451">
    <property type="entry name" value="ATG27"/>
    <property type="match status" value="1"/>
</dbReference>
<evidence type="ECO:0000256" key="4">
    <source>
        <dbReference type="ARBA" id="ARBA00022989"/>
    </source>
</evidence>
<evidence type="ECO:0000256" key="1">
    <source>
        <dbReference type="ARBA" id="ARBA00004167"/>
    </source>
</evidence>
<evidence type="ECO:0000256" key="5">
    <source>
        <dbReference type="ARBA" id="ARBA00023136"/>
    </source>
</evidence>
<dbReference type="PANTHER" id="PTHR15071">
    <property type="entry name" value="MANNOSE-6-PHOSPHATE RECEPTOR FAMILY MEMBER"/>
    <property type="match status" value="1"/>
</dbReference>
<evidence type="ECO:0000313" key="9">
    <source>
        <dbReference type="Proteomes" id="UP001152803"/>
    </source>
</evidence>
<evidence type="ECO:0000313" key="8">
    <source>
        <dbReference type="EMBL" id="KAJ8263326.1"/>
    </source>
</evidence>